<name>A0A2T7B3Q1_9ENTR</name>
<evidence type="ECO:0000313" key="3">
    <source>
        <dbReference type="EMBL" id="PUX20940.1"/>
    </source>
</evidence>
<feature type="domain" description="ImpA N-terminal" evidence="1">
    <location>
        <begin position="10"/>
        <end position="112"/>
    </location>
</feature>
<feature type="domain" description="ImpA C-terminal" evidence="2">
    <location>
        <begin position="291"/>
        <end position="435"/>
    </location>
</feature>
<organism evidence="3">
    <name type="scientific">Cronobacter turicensis</name>
    <dbReference type="NCBI Taxonomy" id="413502"/>
    <lineage>
        <taxon>Bacteria</taxon>
        <taxon>Pseudomonadati</taxon>
        <taxon>Pseudomonadota</taxon>
        <taxon>Gammaproteobacteria</taxon>
        <taxon>Enterobacterales</taxon>
        <taxon>Enterobacteriaceae</taxon>
        <taxon>Cronobacter</taxon>
    </lineage>
</organism>
<dbReference type="RefSeq" id="WP_075198823.1">
    <property type="nucleotide sequence ID" value="NZ_CP187984.1"/>
</dbReference>
<dbReference type="EMBL" id="MSAG01000021">
    <property type="protein sequence ID" value="PUX20940.1"/>
    <property type="molecule type" value="Genomic_DNA"/>
</dbReference>
<dbReference type="InterPro" id="IPR010657">
    <property type="entry name" value="ImpA_N"/>
</dbReference>
<dbReference type="Pfam" id="PF12486">
    <property type="entry name" value="VasL"/>
    <property type="match status" value="1"/>
</dbReference>
<evidence type="ECO:0000259" key="2">
    <source>
        <dbReference type="Pfam" id="PF12486"/>
    </source>
</evidence>
<accession>A0A2T7B3Q1</accession>
<dbReference type="AlphaFoldDB" id="A0A2T7B3Q1"/>
<gene>
    <name evidence="3" type="ORF">BS411_13745</name>
</gene>
<sequence length="445" mass="49551">MEILTERHLKTGGDPRLLPDYAALREELGKLTHPARPDVNWRRVEQLSLLLFERNGVELQTAAAYTQARLRLLGLPGLNEGLAIIDALIARQWGNLWPQPVHARMEILSSLSQRVQQTLRTMPLRYADLGALYQAEQHVTNIIAVLERLELKHLSQMDALRLHLHNAAARLENDAEQGDAPPVVQNAADGSEARVDDVRRVYVAASAPAPDVTPPQPPVRHGLKPFIAGMVTMLVAGSAVLMGWQASHRPNPAQVRIAASLHAWPQVTASPALTPELARQLDAATLLTQTRQRLDWLAAQAPDRNIRFACALARQAGALLPQHPQAQALTRQWRQQMSASAMPLQNLEGWRHGMTQLDELTARLNALDERRGKYLTGSELKTMVFNIRQAFAAMPPAEELLRQMAEQRQQGVVPTALRQETETRLNQLLYRYVLLTPPAADNITP</sequence>
<dbReference type="InterPro" id="IPR021069">
    <property type="entry name" value="ImpA_C"/>
</dbReference>
<comment type="caution">
    <text evidence="3">The sequence shown here is derived from an EMBL/GenBank/DDBJ whole genome shotgun (WGS) entry which is preliminary data.</text>
</comment>
<reference evidence="3" key="1">
    <citation type="submission" date="2016-12" db="EMBL/GenBank/DDBJ databases">
        <title>Analysis of the Molecular Diversity Among Cronobacter Species Isolated from Filth Flies Using a Pan Genomic DNA Microarray.</title>
        <authorList>
            <person name="Pava-Ripoll M."/>
            <person name="Tall B."/>
            <person name="Farber J."/>
            <person name="Fanning S."/>
            <person name="Lehner A."/>
            <person name="Stephan R."/>
            <person name="Pagotto F."/>
            <person name="Iverson C."/>
            <person name="Ziobro G."/>
            <person name="Miller A."/>
            <person name="Pearson R."/>
            <person name="Yan Q."/>
            <person name="Kim M."/>
            <person name="Jeong S."/>
            <person name="Park J."/>
            <person name="Jun S."/>
            <person name="Choi H."/>
            <person name="Chung T."/>
            <person name="Yoo Y."/>
            <person name="Park E."/>
            <person name="Hwang S."/>
            <person name="Lee B."/>
            <person name="Sathyamoorthy V."/>
            <person name="Carter L."/>
            <person name="Mammel M."/>
            <person name="Jackson S."/>
            <person name="Kothary M."/>
            <person name="Patel I."/>
            <person name="Grim C."/>
            <person name="Gopinath G."/>
            <person name="Gangiredla J."/>
            <person name="Chase H."/>
        </authorList>
    </citation>
    <scope>NUCLEOTIDE SEQUENCE [LARGE SCALE GENOMIC DNA]</scope>
    <source>
        <strain evidence="3">MOD1-Sh41s</strain>
    </source>
</reference>
<dbReference type="Pfam" id="PF06812">
    <property type="entry name" value="ImpA_N"/>
    <property type="match status" value="1"/>
</dbReference>
<dbReference type="OrthoDB" id="5579595at2"/>
<proteinExistence type="predicted"/>
<evidence type="ECO:0000259" key="1">
    <source>
        <dbReference type="Pfam" id="PF06812"/>
    </source>
</evidence>
<protein>
    <submittedName>
        <fullName evidence="3">Type VI secretion protein</fullName>
    </submittedName>
</protein>
<dbReference type="PANTHER" id="PTHR37024:SF5">
    <property type="entry name" value="IMPA N-TERMINAL DOMAIN-CONTAINING PROTEIN"/>
    <property type="match status" value="1"/>
</dbReference>
<dbReference type="PANTHER" id="PTHR37024">
    <property type="entry name" value="TYPE VI SECRETION SYSTEM DUF2094 AND IMPA-RELATED DOMAIN PROTEIN"/>
    <property type="match status" value="1"/>
</dbReference>